<reference evidence="7" key="1">
    <citation type="submission" date="2020-03" db="EMBL/GenBank/DDBJ databases">
        <title>Draft sequencing of Paenibacilllus sp. S3N08.</title>
        <authorList>
            <person name="Kim D.-U."/>
        </authorList>
    </citation>
    <scope>NUCLEOTIDE SEQUENCE</scope>
    <source>
        <strain evidence="7">S3N08</strain>
    </source>
</reference>
<evidence type="ECO:0000256" key="2">
    <source>
        <dbReference type="ARBA" id="ARBA00022643"/>
    </source>
</evidence>
<dbReference type="EMBL" id="JAAOIW010000003">
    <property type="protein sequence ID" value="NHN29821.1"/>
    <property type="molecule type" value="Genomic_DNA"/>
</dbReference>
<keyword evidence="2" id="KW-0288">FMN</keyword>
<name>A0ABX0J333_9BACL</name>
<dbReference type="PANTHER" id="PTHR30011:SF16">
    <property type="entry name" value="C2H2 FINGER DOMAIN TRANSCRIPTION FACTOR (EUROFUNG)-RELATED"/>
    <property type="match status" value="1"/>
</dbReference>
<dbReference type="InterPro" id="IPR051260">
    <property type="entry name" value="Diverse_substr_monoxygenases"/>
</dbReference>
<evidence type="ECO:0000313" key="8">
    <source>
        <dbReference type="Proteomes" id="UP001165962"/>
    </source>
</evidence>
<evidence type="ECO:0000256" key="3">
    <source>
        <dbReference type="ARBA" id="ARBA00023002"/>
    </source>
</evidence>
<evidence type="ECO:0000256" key="1">
    <source>
        <dbReference type="ARBA" id="ARBA00022630"/>
    </source>
</evidence>
<dbReference type="InterPro" id="IPR036661">
    <property type="entry name" value="Luciferase-like_sf"/>
</dbReference>
<evidence type="ECO:0000259" key="6">
    <source>
        <dbReference type="Pfam" id="PF00296"/>
    </source>
</evidence>
<feature type="domain" description="Luciferase-like" evidence="6">
    <location>
        <begin position="20"/>
        <end position="283"/>
    </location>
</feature>
<accession>A0ABX0J333</accession>
<dbReference type="InterPro" id="IPR011251">
    <property type="entry name" value="Luciferase-like_dom"/>
</dbReference>
<keyword evidence="4" id="KW-0503">Monooxygenase</keyword>
<evidence type="ECO:0000256" key="5">
    <source>
        <dbReference type="ARBA" id="ARBA00033748"/>
    </source>
</evidence>
<proteinExistence type="inferred from homology"/>
<comment type="similarity">
    <text evidence="5">Belongs to the NtaA/SnaA/DszA monooxygenase family.</text>
</comment>
<dbReference type="CDD" id="cd01095">
    <property type="entry name" value="Nitrilotriacetate_monoxgenase"/>
    <property type="match status" value="1"/>
</dbReference>
<protein>
    <submittedName>
        <fullName evidence="7">LLM class flavin-dependent oxidoreductase</fullName>
    </submittedName>
</protein>
<dbReference type="Gene3D" id="3.20.20.30">
    <property type="entry name" value="Luciferase-like domain"/>
    <property type="match status" value="1"/>
</dbReference>
<dbReference type="PANTHER" id="PTHR30011">
    <property type="entry name" value="ALKANESULFONATE MONOOXYGENASE-RELATED"/>
    <property type="match status" value="1"/>
</dbReference>
<dbReference type="Proteomes" id="UP001165962">
    <property type="component" value="Unassembled WGS sequence"/>
</dbReference>
<dbReference type="InterPro" id="IPR016215">
    <property type="entry name" value="NTA_MOA"/>
</dbReference>
<sequence length="448" mass="49685">MAQESRKAHFNVFISATGHHAASSKHTSVNPNGGLDLAHFAKQAQIAERGLLDSLFVADGYAGLSRRFEPFTLFSALAALTKHVGFIATVGTTYNDPYHVARQFASLDHISKGRAAWNIVTGAQSAAHNFGREEHPDVEERYRVGEEFVDVVKQLWDSWEENALVYNKEKDLRLDSSKVYHINFQGQYYKVKGPLNIPRPPQGYPVLVQAGSSEGGKELAARTAEVIFTAQQTLGAAQEFYADVKARLAKFGRTQDQLLVMPGLCPIIGDTEAEARDLEEELFTLLDTKSSLQNLSRFFTVDLSEYRLDAPVPLDKLKPAEGFKIGITSRLDVIIEAAIKDKFTIKQFLSRSAGGHGHITYTGSVLQMADFIEKWFREGGADGFNILPPISPVGLESFVDKVIPELQNRGIFRTAYEGKTLRDNLGFARPDNQHNKLWAANGQTIDVQ</sequence>
<keyword evidence="8" id="KW-1185">Reference proteome</keyword>
<evidence type="ECO:0000313" key="7">
    <source>
        <dbReference type="EMBL" id="NHN29821.1"/>
    </source>
</evidence>
<keyword evidence="3" id="KW-0560">Oxidoreductase</keyword>
<gene>
    <name evidence="7" type="ORF">G9U52_08240</name>
</gene>
<organism evidence="7 8">
    <name type="scientific">Paenibacillus agricola</name>
    <dbReference type="NCBI Taxonomy" id="2716264"/>
    <lineage>
        <taxon>Bacteria</taxon>
        <taxon>Bacillati</taxon>
        <taxon>Bacillota</taxon>
        <taxon>Bacilli</taxon>
        <taxon>Bacillales</taxon>
        <taxon>Paenibacillaceae</taxon>
        <taxon>Paenibacillus</taxon>
    </lineage>
</organism>
<keyword evidence="1" id="KW-0285">Flavoprotein</keyword>
<comment type="caution">
    <text evidence="7">The sequence shown here is derived from an EMBL/GenBank/DDBJ whole genome shotgun (WGS) entry which is preliminary data.</text>
</comment>
<dbReference type="PIRSF" id="PIRSF000337">
    <property type="entry name" value="NTA_MOA"/>
    <property type="match status" value="1"/>
</dbReference>
<dbReference type="Pfam" id="PF00296">
    <property type="entry name" value="Bac_luciferase"/>
    <property type="match status" value="1"/>
</dbReference>
<evidence type="ECO:0000256" key="4">
    <source>
        <dbReference type="ARBA" id="ARBA00023033"/>
    </source>
</evidence>
<dbReference type="SUPFAM" id="SSF51679">
    <property type="entry name" value="Bacterial luciferase-like"/>
    <property type="match status" value="1"/>
</dbReference>
<dbReference type="NCBIfam" id="TIGR03860">
    <property type="entry name" value="FMN_nitrolo"/>
    <property type="match status" value="1"/>
</dbReference>
<dbReference type="RefSeq" id="WP_166148305.1">
    <property type="nucleotide sequence ID" value="NZ_JAAOIW010000003.1"/>
</dbReference>